<sequence>MAVTSSHTRSTRFDGQGGSPSRERGVMFLLNKTNSDCVDVRKANGEDGSSEQEEPVARGALSVELFNRTCEEVNDWMSEKMMQIDTDEWSNDLKSFQALPDGKHNNRIMNNGELAPCRRKH</sequence>
<organism evidence="2 3">
    <name type="scientific">Orchesella cincta</name>
    <name type="common">Springtail</name>
    <name type="synonym">Podura cincta</name>
    <dbReference type="NCBI Taxonomy" id="48709"/>
    <lineage>
        <taxon>Eukaryota</taxon>
        <taxon>Metazoa</taxon>
        <taxon>Ecdysozoa</taxon>
        <taxon>Arthropoda</taxon>
        <taxon>Hexapoda</taxon>
        <taxon>Collembola</taxon>
        <taxon>Entomobryomorpha</taxon>
        <taxon>Entomobryoidea</taxon>
        <taxon>Orchesellidae</taxon>
        <taxon>Orchesellinae</taxon>
        <taxon>Orchesella</taxon>
    </lineage>
</organism>
<dbReference type="Proteomes" id="UP000094527">
    <property type="component" value="Unassembled WGS sequence"/>
</dbReference>
<dbReference type="Gene3D" id="1.20.58.60">
    <property type="match status" value="1"/>
</dbReference>
<evidence type="ECO:0000313" key="2">
    <source>
        <dbReference type="EMBL" id="ODM86957.1"/>
    </source>
</evidence>
<name>A0A1D2M1X2_ORCCI</name>
<proteinExistence type="predicted"/>
<feature type="region of interest" description="Disordered" evidence="1">
    <location>
        <begin position="1"/>
        <end position="25"/>
    </location>
</feature>
<dbReference type="STRING" id="48709.A0A1D2M1X2"/>
<keyword evidence="3" id="KW-1185">Reference proteome</keyword>
<reference evidence="2 3" key="1">
    <citation type="journal article" date="2016" name="Genome Biol. Evol.">
        <title>Gene Family Evolution Reflects Adaptation to Soil Environmental Stressors in the Genome of the Collembolan Orchesella cincta.</title>
        <authorList>
            <person name="Faddeeva-Vakhrusheva A."/>
            <person name="Derks M.F."/>
            <person name="Anvar S.Y."/>
            <person name="Agamennone V."/>
            <person name="Suring W."/>
            <person name="Smit S."/>
            <person name="van Straalen N.M."/>
            <person name="Roelofs D."/>
        </authorList>
    </citation>
    <scope>NUCLEOTIDE SEQUENCE [LARGE SCALE GENOMIC DNA]</scope>
    <source>
        <tissue evidence="2">Mixed pool</tissue>
    </source>
</reference>
<accession>A0A1D2M1X2</accession>
<dbReference type="SUPFAM" id="SSF46966">
    <property type="entry name" value="Spectrin repeat"/>
    <property type="match status" value="1"/>
</dbReference>
<gene>
    <name evidence="2" type="ORF">Ocin01_19725</name>
</gene>
<comment type="caution">
    <text evidence="2">The sequence shown here is derived from an EMBL/GenBank/DDBJ whole genome shotgun (WGS) entry which is preliminary data.</text>
</comment>
<evidence type="ECO:0000256" key="1">
    <source>
        <dbReference type="SAM" id="MobiDB-lite"/>
    </source>
</evidence>
<dbReference type="EMBL" id="LJIJ01006625">
    <property type="protein sequence ID" value="ODM86957.1"/>
    <property type="molecule type" value="Genomic_DNA"/>
</dbReference>
<dbReference type="AlphaFoldDB" id="A0A1D2M1X2"/>
<protein>
    <submittedName>
        <fullName evidence="2">Spectrin alpha chain, non-erythrocytic 1</fullName>
    </submittedName>
</protein>
<evidence type="ECO:0000313" key="3">
    <source>
        <dbReference type="Proteomes" id="UP000094527"/>
    </source>
</evidence>